<comment type="caution">
    <text evidence="5">The sequence shown here is derived from an EMBL/GenBank/DDBJ whole genome shotgun (WGS) entry which is preliminary data.</text>
</comment>
<dbReference type="NCBIfam" id="TIGR01409">
    <property type="entry name" value="TAT_signal_seq"/>
    <property type="match status" value="1"/>
</dbReference>
<dbReference type="EMBL" id="JBHSZH010000005">
    <property type="protein sequence ID" value="MFC7080421.1"/>
    <property type="molecule type" value="Genomic_DNA"/>
</dbReference>
<name>A0ABD5WP23_9EURY</name>
<dbReference type="PANTHER" id="PTHR43649">
    <property type="entry name" value="ARABINOSE-BINDING PROTEIN-RELATED"/>
    <property type="match status" value="1"/>
</dbReference>
<dbReference type="AlphaFoldDB" id="A0ABD5WP23"/>
<reference evidence="5 6" key="1">
    <citation type="journal article" date="2019" name="Int. J. Syst. Evol. Microbiol.">
        <title>The Global Catalogue of Microorganisms (GCM) 10K type strain sequencing project: providing services to taxonomists for standard genome sequencing and annotation.</title>
        <authorList>
            <consortium name="The Broad Institute Genomics Platform"/>
            <consortium name="The Broad Institute Genome Sequencing Center for Infectious Disease"/>
            <person name="Wu L."/>
            <person name="Ma J."/>
        </authorList>
    </citation>
    <scope>NUCLEOTIDE SEQUENCE [LARGE SCALE GENOMIC DNA]</scope>
    <source>
        <strain evidence="5 6">DT72</strain>
    </source>
</reference>
<feature type="region of interest" description="Disordered" evidence="4">
    <location>
        <begin position="35"/>
        <end position="69"/>
    </location>
</feature>
<comment type="similarity">
    <text evidence="1">Belongs to the bacterial solute-binding protein 1 family.</text>
</comment>
<keyword evidence="3" id="KW-0732">Signal</keyword>
<sequence>MVDSSSHGPDDSNRDGGVSRRKFVRAVGASGVAAGIAGCTGSDQPQDRESNTANDGGATVGNVENQGQKTTLQWATDPDFKGETWNQELQPILYENGLSKDIEVKILSGPSVTDNRRAQYQQWLSAGRSKPDILYVDSGWTIPFIVRNQLLNLSKSGAFPQERMQELENQYFEASVSTAKGPNGDLYAVPLFPDFPTMQYNKQYLKNAGYGQSDFDTWAQNSMTWQKFSQVTKEAMNNNEVQYGFTFQGNAYEGLSCCDFNEFMSSWGGAYFGNPAENLFGPVGNRPITVDEPQVVNAIKMVRTFIHGSNANNTLNNYQGQIAPAAVMQWTEEPSRKPFTNKDAVMHRNWPYAINISGAEDALGQNLGVMPIPYAKTEQEAKYPMTGGPVAALGGWHNAVNPNSNNTEAAVEVLKAMMGDEFKYKLFEVLGFLPPEPKLLDSDRARQVPVMGRYVDQLRVAGENAIPRPVTAVWPSQSSKISQQVNGAFGQGGRPQQAMTQLKAQLEAIESSA</sequence>
<evidence type="ECO:0000256" key="2">
    <source>
        <dbReference type="ARBA" id="ARBA00022448"/>
    </source>
</evidence>
<evidence type="ECO:0000256" key="3">
    <source>
        <dbReference type="ARBA" id="ARBA00022729"/>
    </source>
</evidence>
<evidence type="ECO:0000313" key="6">
    <source>
        <dbReference type="Proteomes" id="UP001596407"/>
    </source>
</evidence>
<keyword evidence="2" id="KW-0813">Transport</keyword>
<evidence type="ECO:0000313" key="5">
    <source>
        <dbReference type="EMBL" id="MFC7080421.1"/>
    </source>
</evidence>
<organism evidence="5 6">
    <name type="scientific">Halorussus caseinilyticus</name>
    <dbReference type="NCBI Taxonomy" id="3034025"/>
    <lineage>
        <taxon>Archaea</taxon>
        <taxon>Methanobacteriati</taxon>
        <taxon>Methanobacteriota</taxon>
        <taxon>Stenosarchaea group</taxon>
        <taxon>Halobacteria</taxon>
        <taxon>Halobacteriales</taxon>
        <taxon>Haladaptataceae</taxon>
        <taxon>Halorussus</taxon>
    </lineage>
</organism>
<feature type="region of interest" description="Disordered" evidence="4">
    <location>
        <begin position="1"/>
        <end position="22"/>
    </location>
</feature>
<dbReference type="InterPro" id="IPR050490">
    <property type="entry name" value="Bact_solute-bd_prot1"/>
</dbReference>
<keyword evidence="6" id="KW-1185">Reference proteome</keyword>
<evidence type="ECO:0000256" key="1">
    <source>
        <dbReference type="ARBA" id="ARBA00008520"/>
    </source>
</evidence>
<feature type="compositionally biased region" description="Basic and acidic residues" evidence="4">
    <location>
        <begin position="8"/>
        <end position="18"/>
    </location>
</feature>
<accession>A0ABD5WP23</accession>
<gene>
    <name evidence="5" type="ORF">ACFQJ6_10155</name>
</gene>
<dbReference type="Gene3D" id="3.40.190.10">
    <property type="entry name" value="Periplasmic binding protein-like II"/>
    <property type="match status" value="2"/>
</dbReference>
<proteinExistence type="inferred from homology"/>
<dbReference type="SUPFAM" id="SSF53850">
    <property type="entry name" value="Periplasmic binding protein-like II"/>
    <property type="match status" value="1"/>
</dbReference>
<protein>
    <submittedName>
        <fullName evidence="5">Twin-arginine translocation signal domain-containing protein</fullName>
    </submittedName>
</protein>
<dbReference type="GeneID" id="79302941"/>
<dbReference type="PANTHER" id="PTHR43649:SF34">
    <property type="entry name" value="ABC TRANSPORTER PERIPLASMIC-BINDING PROTEIN YCJN-RELATED"/>
    <property type="match status" value="1"/>
</dbReference>
<dbReference type="InterPro" id="IPR006311">
    <property type="entry name" value="TAT_signal"/>
</dbReference>
<dbReference type="RefSeq" id="WP_276281722.1">
    <property type="nucleotide sequence ID" value="NZ_CP119809.1"/>
</dbReference>
<dbReference type="InterPro" id="IPR019546">
    <property type="entry name" value="TAT_signal_bac_arc"/>
</dbReference>
<evidence type="ECO:0000256" key="4">
    <source>
        <dbReference type="SAM" id="MobiDB-lite"/>
    </source>
</evidence>
<dbReference type="PROSITE" id="PS51318">
    <property type="entry name" value="TAT"/>
    <property type="match status" value="1"/>
</dbReference>
<dbReference type="Proteomes" id="UP001596407">
    <property type="component" value="Unassembled WGS sequence"/>
</dbReference>